<reference evidence="10" key="3">
    <citation type="submission" date="2025-08" db="UniProtKB">
        <authorList>
            <consortium name="RefSeq"/>
        </authorList>
    </citation>
    <scope>IDENTIFICATION</scope>
    <source>
        <tissue evidence="10">Whole organism</tissue>
    </source>
</reference>
<evidence type="ECO:0000256" key="7">
    <source>
        <dbReference type="PROSITE-ProRule" id="PRU00646"/>
    </source>
</evidence>
<proteinExistence type="inferred from homology"/>
<keyword evidence="5 7" id="KW-0653">Protein transport</keyword>
<evidence type="ECO:0000256" key="3">
    <source>
        <dbReference type="ARBA" id="ARBA00022448"/>
    </source>
</evidence>
<sequence>MYQEYLNQLNSTLFPMSSEELKELLNNDDKLDEKVDEVLESLRTQKVRFCEENRNRAEQNIEKEPKIIELRGKLAELTEEGRTRCNAVQELLTQIKEKTSGVSQETALALLQTAASESEEQTEEIVKKFTSNELNVDAFVEEFLRSRRTMHLRKLKAEKMQELIRKQTQRHSTSGPGGGVPAYANVPGTAGGIGSFYPPSQMGVPYPVMGPMMPMPPPSRPY</sequence>
<dbReference type="GeneID" id="108608958"/>
<dbReference type="Gene3D" id="1.10.287.660">
    <property type="entry name" value="Helix hairpin bin"/>
    <property type="match status" value="1"/>
</dbReference>
<evidence type="ECO:0000259" key="8">
    <source>
        <dbReference type="PROSITE" id="PS51314"/>
    </source>
</evidence>
<keyword evidence="4" id="KW-0967">Endosome</keyword>
<dbReference type="PANTHER" id="PTHR13678:SF27">
    <property type="entry name" value="LD45836P"/>
    <property type="match status" value="1"/>
</dbReference>
<evidence type="ECO:0000313" key="9">
    <source>
        <dbReference type="Proteomes" id="UP000694904"/>
    </source>
</evidence>
<evidence type="ECO:0000256" key="5">
    <source>
        <dbReference type="ARBA" id="ARBA00022927"/>
    </source>
</evidence>
<comment type="similarity">
    <text evidence="2">Belongs to the VPS37 family.</text>
</comment>
<evidence type="ECO:0000313" key="10">
    <source>
        <dbReference type="RefSeq" id="XP_017856098.1"/>
    </source>
</evidence>
<reference evidence="9" key="2">
    <citation type="journal article" date="2016" name="G3 (Bethesda)">
        <title>Genome Evolution in Three Species of Cactophilic Drosophila.</title>
        <authorList>
            <person name="Sanchez-Flores A."/>
            <person name="Penazola F."/>
            <person name="Carpinteyro-Ponce J."/>
            <person name="Nazario-Yepiz N."/>
            <person name="Abreu-Goodger C."/>
            <person name="Machado C.A."/>
            <person name="Markow T.A."/>
        </authorList>
    </citation>
    <scope>NUCLEOTIDE SEQUENCE [LARGE SCALE GENOMIC DNA]</scope>
</reference>
<evidence type="ECO:0000256" key="4">
    <source>
        <dbReference type="ARBA" id="ARBA00022753"/>
    </source>
</evidence>
<comment type="subcellular location">
    <subcellularLocation>
        <location evidence="1">Late endosome membrane</location>
        <topology evidence="1">Peripheral membrane protein</topology>
    </subcellularLocation>
</comment>
<dbReference type="SUPFAM" id="SSF140111">
    <property type="entry name" value="Endosomal sorting complex assembly domain"/>
    <property type="match status" value="1"/>
</dbReference>
<reference evidence="9" key="1">
    <citation type="journal article" date="1997" name="Nucleic Acids Res.">
        <title>tRNAscan-SE: a program for improved detection of transfer RNA genes in genomic sequence.</title>
        <authorList>
            <person name="Lowe T.M."/>
            <person name="Eddy S.R."/>
        </authorList>
    </citation>
    <scope>NUCLEOTIDE SEQUENCE [LARGE SCALE GENOMIC DNA]</scope>
</reference>
<evidence type="ECO:0000256" key="6">
    <source>
        <dbReference type="ARBA" id="ARBA00025010"/>
    </source>
</evidence>
<keyword evidence="3 7" id="KW-0813">Transport</keyword>
<dbReference type="RefSeq" id="XP_017856098.1">
    <property type="nucleotide sequence ID" value="XM_018000609.1"/>
</dbReference>
<accession>A0ABM1NMB2</accession>
<dbReference type="InterPro" id="IPR029012">
    <property type="entry name" value="Helix_hairpin_bin_sf"/>
</dbReference>
<dbReference type="InterPro" id="IPR009851">
    <property type="entry name" value="Mod_r"/>
</dbReference>
<organism evidence="9 10">
    <name type="scientific">Drosophila arizonae</name>
    <name type="common">Fruit fly</name>
    <dbReference type="NCBI Taxonomy" id="7263"/>
    <lineage>
        <taxon>Eukaryota</taxon>
        <taxon>Metazoa</taxon>
        <taxon>Ecdysozoa</taxon>
        <taxon>Arthropoda</taxon>
        <taxon>Hexapoda</taxon>
        <taxon>Insecta</taxon>
        <taxon>Pterygota</taxon>
        <taxon>Neoptera</taxon>
        <taxon>Endopterygota</taxon>
        <taxon>Diptera</taxon>
        <taxon>Brachycera</taxon>
        <taxon>Muscomorpha</taxon>
        <taxon>Ephydroidea</taxon>
        <taxon>Drosophilidae</taxon>
        <taxon>Drosophila</taxon>
    </lineage>
</organism>
<dbReference type="Pfam" id="PF07200">
    <property type="entry name" value="Mod_r"/>
    <property type="match status" value="1"/>
</dbReference>
<dbReference type="Proteomes" id="UP000694904">
    <property type="component" value="Chromosome 2"/>
</dbReference>
<evidence type="ECO:0000256" key="2">
    <source>
        <dbReference type="ARBA" id="ARBA00007617"/>
    </source>
</evidence>
<feature type="domain" description="VPS37 C-terminal" evidence="8">
    <location>
        <begin position="85"/>
        <end position="174"/>
    </location>
</feature>
<dbReference type="PANTHER" id="PTHR13678">
    <property type="entry name" value="VACUOLAR PROTEIN SORTING-ASSOCIATED PROTEIN 37"/>
    <property type="match status" value="1"/>
</dbReference>
<gene>
    <name evidence="10" type="primary">LOC108608958</name>
</gene>
<evidence type="ECO:0000256" key="1">
    <source>
        <dbReference type="ARBA" id="ARBA00004633"/>
    </source>
</evidence>
<keyword evidence="9" id="KW-1185">Reference proteome</keyword>
<name>A0ABM1NMB2_DROAR</name>
<comment type="function">
    <text evidence="6">Component of the ESCRT-I complex, a regulator of vesicular trafficking process. Required for the sorting of endocytic ubiquitinated cargos into multivesicular bodies. May be involved in cell growth and differentiation.</text>
</comment>
<dbReference type="PROSITE" id="PS51314">
    <property type="entry name" value="VPS37_C"/>
    <property type="match status" value="1"/>
</dbReference>
<protein>
    <submittedName>
        <fullName evidence="10">Vacuolar protein sorting-associated protein 37B</fullName>
    </submittedName>
</protein>
<dbReference type="InterPro" id="IPR037202">
    <property type="entry name" value="ESCRT_assembly_dom"/>
</dbReference>